<keyword evidence="3" id="KW-1185">Reference proteome</keyword>
<comment type="caution">
    <text evidence="2">The sequence shown here is derived from an EMBL/GenBank/DDBJ whole genome shotgun (WGS) entry which is preliminary data.</text>
</comment>
<dbReference type="InterPro" id="IPR019197">
    <property type="entry name" value="Biotin-prot_ligase_N"/>
</dbReference>
<dbReference type="EMBL" id="BAHD01000019">
    <property type="protein sequence ID" value="GAB95358.1"/>
    <property type="molecule type" value="Genomic_DNA"/>
</dbReference>
<reference evidence="2 3" key="1">
    <citation type="submission" date="2012-08" db="EMBL/GenBank/DDBJ databases">
        <title>Whole genome shotgun sequence of Kineosphaera limosa NBRC 100340.</title>
        <authorList>
            <person name="Yoshida I."/>
            <person name="Isaki S."/>
            <person name="Hosoyama A."/>
            <person name="Tsuchikane K."/>
            <person name="Katsumata H."/>
            <person name="Ando Y."/>
            <person name="Ohji S."/>
            <person name="Hamada M."/>
            <person name="Tamura T."/>
            <person name="Yamazoe A."/>
            <person name="Yamazaki S."/>
            <person name="Fujita N."/>
        </authorList>
    </citation>
    <scope>NUCLEOTIDE SEQUENCE [LARGE SCALE GENOMIC DNA]</scope>
    <source>
        <strain evidence="2 3">NBRC 100340</strain>
    </source>
</reference>
<dbReference type="InterPro" id="IPR029062">
    <property type="entry name" value="Class_I_gatase-like"/>
</dbReference>
<evidence type="ECO:0000313" key="2">
    <source>
        <dbReference type="EMBL" id="GAB95358.1"/>
    </source>
</evidence>
<feature type="domain" description="Biotin-protein ligase N-terminal" evidence="1">
    <location>
        <begin position="9"/>
        <end position="102"/>
    </location>
</feature>
<evidence type="ECO:0000313" key="3">
    <source>
        <dbReference type="Proteomes" id="UP000008366"/>
    </source>
</evidence>
<dbReference type="RefSeq" id="WP_006591890.1">
    <property type="nucleotide sequence ID" value="NZ_BAHD01000019.1"/>
</dbReference>
<protein>
    <recommendedName>
        <fullName evidence="1">Biotin-protein ligase N-terminal domain-containing protein</fullName>
    </recommendedName>
</protein>
<dbReference type="Proteomes" id="UP000008366">
    <property type="component" value="Unassembled WGS sequence"/>
</dbReference>
<dbReference type="AlphaFoldDB" id="K6VGQ5"/>
<dbReference type="SUPFAM" id="SSF52317">
    <property type="entry name" value="Class I glutamine amidotransferase-like"/>
    <property type="match status" value="1"/>
</dbReference>
<dbReference type="eggNOG" id="COG4285">
    <property type="taxonomic scope" value="Bacteria"/>
</dbReference>
<sequence length="242" mass="25053">MTRVRPIALIYRGAAACAECPQAAAELLTSADVGFEVRFVGEREGFGRATLAGAALYVQPGGGRSLERAYRAVKGHGPLIREFVRSGGRYLGICMGGYLADSWRGFALLPPGAEADPYVGAPGADVTTRADTLVAITHRGSPTPSRIFFQDGPLFRLPAAVPPGTSVVARYAATGDIAALVCPFGRGWVGVCGPHPEAPHDWYSAHGLPDEGRTGTALGHDLLDALLSAGAPGATSATGQRS</sequence>
<proteinExistence type="predicted"/>
<gene>
    <name evidence="2" type="ORF">KILIM_019_00100</name>
</gene>
<organism evidence="2 3">
    <name type="scientific">Kineosphaera limosa NBRC 100340</name>
    <dbReference type="NCBI Taxonomy" id="1184609"/>
    <lineage>
        <taxon>Bacteria</taxon>
        <taxon>Bacillati</taxon>
        <taxon>Actinomycetota</taxon>
        <taxon>Actinomycetes</taxon>
        <taxon>Micrococcales</taxon>
        <taxon>Dermatophilaceae</taxon>
        <taxon>Kineosphaera</taxon>
    </lineage>
</organism>
<accession>K6VGQ5</accession>
<dbReference type="STRING" id="1184609.KILIM_019_00100"/>
<dbReference type="OrthoDB" id="20888at2"/>
<dbReference type="Pfam" id="PF09825">
    <property type="entry name" value="BPL_N"/>
    <property type="match status" value="1"/>
</dbReference>
<name>K6VGQ5_9MICO</name>
<evidence type="ECO:0000259" key="1">
    <source>
        <dbReference type="Pfam" id="PF09825"/>
    </source>
</evidence>